<comment type="caution">
    <text evidence="1">The sequence shown here is derived from an EMBL/GenBank/DDBJ whole genome shotgun (WGS) entry which is preliminary data.</text>
</comment>
<organism evidence="1 2">
    <name type="scientific">Meristemomyces frigidus</name>
    <dbReference type="NCBI Taxonomy" id="1508187"/>
    <lineage>
        <taxon>Eukaryota</taxon>
        <taxon>Fungi</taxon>
        <taxon>Dikarya</taxon>
        <taxon>Ascomycota</taxon>
        <taxon>Pezizomycotina</taxon>
        <taxon>Dothideomycetes</taxon>
        <taxon>Dothideomycetidae</taxon>
        <taxon>Mycosphaerellales</taxon>
        <taxon>Teratosphaeriaceae</taxon>
        <taxon>Meristemomyces</taxon>
    </lineage>
</organism>
<sequence>MSKLSEGLKAFINASHARPNTTPAGKTTLNVYNQIAKQAAANQVGLPAWLTATTATTMTLNSPQSLLQLYGLATSPEQSNGKDNKVWAAELMREVGLKCIGLNGVPRTINSLGAFFDGLPASVQTELKKRQPRRLVPPHLTPESISHTTTRASGLWDSIYHPFTDKLTKKLAQSHPDLPVFIIESEYGALFSDPPYLSSSSSTSDNGSDIGTSTPPNIGRVLMSILAVSVLRAQTGVGPQVVSHLFGLRKAFQDGTAAAEPAVEGGEWLAGNEGAMWLLESVDQVVESMGGSSFAAGYRSYDEALKAKL</sequence>
<reference evidence="1" key="1">
    <citation type="submission" date="2023-08" db="EMBL/GenBank/DDBJ databases">
        <title>Black Yeasts Isolated from many extreme environments.</title>
        <authorList>
            <person name="Coleine C."/>
            <person name="Stajich J.E."/>
            <person name="Selbmann L."/>
        </authorList>
    </citation>
    <scope>NUCLEOTIDE SEQUENCE</scope>
    <source>
        <strain evidence="1">CCFEE 5401</strain>
    </source>
</reference>
<dbReference type="Proteomes" id="UP001310890">
    <property type="component" value="Unassembled WGS sequence"/>
</dbReference>
<evidence type="ECO:0000313" key="2">
    <source>
        <dbReference type="Proteomes" id="UP001310890"/>
    </source>
</evidence>
<dbReference type="AlphaFoldDB" id="A0AAN7TD71"/>
<accession>A0AAN7TD71</accession>
<dbReference type="PANTHER" id="PTHR28180:SF2">
    <property type="entry name" value="PEROXISOMAL PROTEIN 2"/>
    <property type="match status" value="1"/>
</dbReference>
<evidence type="ECO:0000313" key="1">
    <source>
        <dbReference type="EMBL" id="KAK5108115.1"/>
    </source>
</evidence>
<dbReference type="InterPro" id="IPR029032">
    <property type="entry name" value="AhpD-like"/>
</dbReference>
<dbReference type="Gene3D" id="1.20.1290.10">
    <property type="entry name" value="AhpD-like"/>
    <property type="match status" value="1"/>
</dbReference>
<dbReference type="EMBL" id="JAVRRL010000095">
    <property type="protein sequence ID" value="KAK5108115.1"/>
    <property type="molecule type" value="Genomic_DNA"/>
</dbReference>
<protein>
    <submittedName>
        <fullName evidence="1">Uncharacterized protein</fullName>
    </submittedName>
</protein>
<dbReference type="PANTHER" id="PTHR28180">
    <property type="entry name" value="CONSERVED MITOCHONDRIAL PROTEIN-RELATED"/>
    <property type="match status" value="1"/>
</dbReference>
<proteinExistence type="predicted"/>
<dbReference type="InterPro" id="IPR052999">
    <property type="entry name" value="PTS1_Protein"/>
</dbReference>
<gene>
    <name evidence="1" type="ORF">LTR62_008769</name>
</gene>
<name>A0AAN7TD71_9PEZI</name>